<proteinExistence type="predicted"/>
<comment type="caution">
    <text evidence="1">The sequence shown here is derived from an EMBL/GenBank/DDBJ whole genome shotgun (WGS) entry which is preliminary data.</text>
</comment>
<dbReference type="Proteomes" id="UP000297948">
    <property type="component" value="Unassembled WGS sequence"/>
</dbReference>
<dbReference type="EMBL" id="SRID01000032">
    <property type="protein sequence ID" value="TGB15985.1"/>
    <property type="molecule type" value="Genomic_DNA"/>
</dbReference>
<keyword evidence="2" id="KW-1185">Reference proteome</keyword>
<sequence length="103" mass="11258">MTLSRNEREMLRLIAKAPESVTLNAVFDQMNPHRGPTDEVPADDPRCKPWADSALALYGASVSLCKKGLLVRVAHPEGGGRLDLVEVTDACRAALARSQVYLR</sequence>
<name>A0A4Z0HDP7_9ACTN</name>
<evidence type="ECO:0000313" key="2">
    <source>
        <dbReference type="Proteomes" id="UP000297948"/>
    </source>
</evidence>
<dbReference type="RefSeq" id="WP_135337875.1">
    <property type="nucleotide sequence ID" value="NZ_JBHLTX010000060.1"/>
</dbReference>
<evidence type="ECO:0008006" key="3">
    <source>
        <dbReference type="Google" id="ProtNLM"/>
    </source>
</evidence>
<accession>A0A4Z0HDP7</accession>
<dbReference type="AlphaFoldDB" id="A0A4Z0HDP7"/>
<gene>
    <name evidence="1" type="ORF">E4099_05915</name>
</gene>
<reference evidence="1 2" key="1">
    <citation type="submission" date="2019-03" db="EMBL/GenBank/DDBJ databases">
        <authorList>
            <person name="Gonzalez-Pimentel J.L."/>
        </authorList>
    </citation>
    <scope>NUCLEOTIDE SEQUENCE [LARGE SCALE GENOMIC DNA]</scope>
    <source>
        <strain evidence="1 2">JCM 31289</strain>
    </source>
</reference>
<protein>
    <recommendedName>
        <fullName evidence="3">MarR family transcriptional regulator</fullName>
    </recommendedName>
</protein>
<evidence type="ECO:0000313" key="1">
    <source>
        <dbReference type="EMBL" id="TGB15985.1"/>
    </source>
</evidence>
<organism evidence="1 2">
    <name type="scientific">Streptomyces palmae</name>
    <dbReference type="NCBI Taxonomy" id="1701085"/>
    <lineage>
        <taxon>Bacteria</taxon>
        <taxon>Bacillati</taxon>
        <taxon>Actinomycetota</taxon>
        <taxon>Actinomycetes</taxon>
        <taxon>Kitasatosporales</taxon>
        <taxon>Streptomycetaceae</taxon>
        <taxon>Streptomyces</taxon>
    </lineage>
</organism>